<reference evidence="1" key="1">
    <citation type="submission" date="2020-11" db="EMBL/GenBank/DDBJ databases">
        <authorList>
            <person name="Koelle M."/>
            <person name="Horta M.A.C."/>
            <person name="Nowrousian M."/>
            <person name="Ohm R.A."/>
            <person name="Benz P."/>
            <person name="Pilgard A."/>
        </authorList>
    </citation>
    <scope>NUCLEOTIDE SEQUENCE</scope>
    <source>
        <strain evidence="1">FPRL280</strain>
    </source>
</reference>
<evidence type="ECO:0000313" key="1">
    <source>
        <dbReference type="EMBL" id="KAF9812766.1"/>
    </source>
</evidence>
<sequence length="120" mass="13379">MDRVAGLQMMSSSPYGSTRWFICLAGQTYWQRRSTVASRGDPTRGPMFASWPTWWSACSGGGGSIRPVTGFRSSPPRRAKTSRTSLSGATWMRSFSFCGTSVALTWLPRRPWHILVSEHC</sequence>
<proteinExistence type="predicted"/>
<accession>A0A8H7P0U6</accession>
<organism evidence="1 2">
    <name type="scientific">Rhodonia placenta</name>
    <dbReference type="NCBI Taxonomy" id="104341"/>
    <lineage>
        <taxon>Eukaryota</taxon>
        <taxon>Fungi</taxon>
        <taxon>Dikarya</taxon>
        <taxon>Basidiomycota</taxon>
        <taxon>Agaricomycotina</taxon>
        <taxon>Agaricomycetes</taxon>
        <taxon>Polyporales</taxon>
        <taxon>Adustoporiaceae</taxon>
        <taxon>Rhodonia</taxon>
    </lineage>
</organism>
<evidence type="ECO:0000313" key="2">
    <source>
        <dbReference type="Proteomes" id="UP000639403"/>
    </source>
</evidence>
<reference evidence="1" key="2">
    <citation type="journal article" name="Front. Microbiol.">
        <title>Degradative Capacity of Two Strains of Rhodonia placenta: From Phenotype to Genotype.</title>
        <authorList>
            <person name="Kolle M."/>
            <person name="Horta M.A.C."/>
            <person name="Nowrousian M."/>
            <person name="Ohm R.A."/>
            <person name="Benz J.P."/>
            <person name="Pilgard A."/>
        </authorList>
    </citation>
    <scope>NUCLEOTIDE SEQUENCE</scope>
    <source>
        <strain evidence="1">FPRL280</strain>
    </source>
</reference>
<gene>
    <name evidence="1" type="ORF">IEO21_06016</name>
</gene>
<name>A0A8H7P0U6_9APHY</name>
<dbReference type="EMBL" id="JADOXO010000123">
    <property type="protein sequence ID" value="KAF9812766.1"/>
    <property type="molecule type" value="Genomic_DNA"/>
</dbReference>
<dbReference type="Proteomes" id="UP000639403">
    <property type="component" value="Unassembled WGS sequence"/>
</dbReference>
<comment type="caution">
    <text evidence="1">The sequence shown here is derived from an EMBL/GenBank/DDBJ whole genome shotgun (WGS) entry which is preliminary data.</text>
</comment>
<dbReference type="AlphaFoldDB" id="A0A8H7P0U6"/>
<protein>
    <submittedName>
        <fullName evidence="1">Uncharacterized protein</fullName>
    </submittedName>
</protein>